<gene>
    <name evidence="2" type="ORF">SE37_09675</name>
</gene>
<dbReference type="Gene3D" id="3.30.110.40">
    <property type="entry name" value="TusA-like domain"/>
    <property type="match status" value="1"/>
</dbReference>
<dbReference type="RefSeq" id="WP_039645847.1">
    <property type="nucleotide sequence ID" value="NZ_JXBL01000001.1"/>
</dbReference>
<organism evidence="2 3">
    <name type="scientific">Geobacter soli</name>
    <dbReference type="NCBI Taxonomy" id="1510391"/>
    <lineage>
        <taxon>Bacteria</taxon>
        <taxon>Pseudomonadati</taxon>
        <taxon>Thermodesulfobacteriota</taxon>
        <taxon>Desulfuromonadia</taxon>
        <taxon>Geobacterales</taxon>
        <taxon>Geobacteraceae</taxon>
        <taxon>Geobacter</taxon>
    </lineage>
</organism>
<evidence type="ECO:0000259" key="1">
    <source>
        <dbReference type="Pfam" id="PF01206"/>
    </source>
</evidence>
<dbReference type="InterPro" id="IPR036868">
    <property type="entry name" value="TusA-like_sf"/>
</dbReference>
<keyword evidence="2" id="KW-0808">Transferase</keyword>
<keyword evidence="2" id="KW-0489">Methyltransferase</keyword>
<reference evidence="2 3" key="1">
    <citation type="submission" date="2015-01" db="EMBL/GenBank/DDBJ databases">
        <title>Genome sequence of the anaerobic bacterium Geobacter soli GSS01, a dissimilatory Fe(III) reducer from soil.</title>
        <authorList>
            <person name="Yang G."/>
            <person name="Zhou S."/>
        </authorList>
    </citation>
    <scope>NUCLEOTIDE SEQUENCE [LARGE SCALE GENOMIC DNA]</scope>
    <source>
        <strain evidence="2 3">GSS01</strain>
    </source>
</reference>
<dbReference type="Pfam" id="PF01206">
    <property type="entry name" value="TusA"/>
    <property type="match status" value="1"/>
</dbReference>
<dbReference type="AlphaFoldDB" id="A0A0C1QQA4"/>
<dbReference type="EMBL" id="JXBL01000001">
    <property type="protein sequence ID" value="KIE42882.1"/>
    <property type="molecule type" value="Genomic_DNA"/>
</dbReference>
<keyword evidence="3" id="KW-1185">Reference proteome</keyword>
<dbReference type="CDD" id="cd00291">
    <property type="entry name" value="SirA_YedF_YeeD"/>
    <property type="match status" value="1"/>
</dbReference>
<dbReference type="GO" id="GO:0032259">
    <property type="term" value="P:methylation"/>
    <property type="evidence" value="ECO:0007669"/>
    <property type="project" value="UniProtKB-KW"/>
</dbReference>
<accession>A0A0C1QQA4</accession>
<dbReference type="GO" id="GO:0008168">
    <property type="term" value="F:methyltransferase activity"/>
    <property type="evidence" value="ECO:0007669"/>
    <property type="project" value="UniProtKB-KW"/>
</dbReference>
<feature type="domain" description="UPF0033" evidence="1">
    <location>
        <begin position="5"/>
        <end position="76"/>
    </location>
</feature>
<protein>
    <submittedName>
        <fullName evidence="2">tRNA methyltransferase</fullName>
    </submittedName>
</protein>
<evidence type="ECO:0000313" key="3">
    <source>
        <dbReference type="Proteomes" id="UP000031433"/>
    </source>
</evidence>
<sequence>MTTIEFDIRGQICPSTLLTALKEINHHRTGLKNGNCMLVFLTDNRDATITIPETVRNMGYGGQVEKRDGYYVLTISRAG</sequence>
<dbReference type="SUPFAM" id="SSF64307">
    <property type="entry name" value="SirA-like"/>
    <property type="match status" value="1"/>
</dbReference>
<dbReference type="Proteomes" id="UP000031433">
    <property type="component" value="Unassembled WGS sequence"/>
</dbReference>
<proteinExistence type="predicted"/>
<dbReference type="InterPro" id="IPR001455">
    <property type="entry name" value="TusA-like"/>
</dbReference>
<evidence type="ECO:0000313" key="2">
    <source>
        <dbReference type="EMBL" id="KIE42882.1"/>
    </source>
</evidence>
<name>A0A0C1QQA4_9BACT</name>
<comment type="caution">
    <text evidence="2">The sequence shown here is derived from an EMBL/GenBank/DDBJ whole genome shotgun (WGS) entry which is preliminary data.</text>
</comment>